<name>A0ABP9N7Z6_9PSEU</name>
<proteinExistence type="predicted"/>
<organism evidence="2 3">
    <name type="scientific">Pseudonocardia adelaidensis</name>
    <dbReference type="NCBI Taxonomy" id="648754"/>
    <lineage>
        <taxon>Bacteria</taxon>
        <taxon>Bacillati</taxon>
        <taxon>Actinomycetota</taxon>
        <taxon>Actinomycetes</taxon>
        <taxon>Pseudonocardiales</taxon>
        <taxon>Pseudonocardiaceae</taxon>
        <taxon>Pseudonocardia</taxon>
    </lineage>
</organism>
<accession>A0ABP9N7Z6</accession>
<reference evidence="3" key="1">
    <citation type="journal article" date="2019" name="Int. J. Syst. Evol. Microbiol.">
        <title>The Global Catalogue of Microorganisms (GCM) 10K type strain sequencing project: providing services to taxonomists for standard genome sequencing and annotation.</title>
        <authorList>
            <consortium name="The Broad Institute Genomics Platform"/>
            <consortium name="The Broad Institute Genome Sequencing Center for Infectious Disease"/>
            <person name="Wu L."/>
            <person name="Ma J."/>
        </authorList>
    </citation>
    <scope>NUCLEOTIDE SEQUENCE [LARGE SCALE GENOMIC DNA]</scope>
    <source>
        <strain evidence="3">JCM 18302</strain>
    </source>
</reference>
<dbReference type="EMBL" id="BAABJO010000001">
    <property type="protein sequence ID" value="GAA5110268.1"/>
    <property type="molecule type" value="Genomic_DNA"/>
</dbReference>
<keyword evidence="3" id="KW-1185">Reference proteome</keyword>
<gene>
    <name evidence="2" type="ORF">GCM10023320_01830</name>
</gene>
<evidence type="ECO:0000256" key="1">
    <source>
        <dbReference type="SAM" id="MobiDB-lite"/>
    </source>
</evidence>
<feature type="compositionally biased region" description="Basic and acidic residues" evidence="1">
    <location>
        <begin position="1"/>
        <end position="17"/>
    </location>
</feature>
<dbReference type="Proteomes" id="UP001500804">
    <property type="component" value="Unassembled WGS sequence"/>
</dbReference>
<evidence type="ECO:0000313" key="3">
    <source>
        <dbReference type="Proteomes" id="UP001500804"/>
    </source>
</evidence>
<feature type="region of interest" description="Disordered" evidence="1">
    <location>
        <begin position="1"/>
        <end position="69"/>
    </location>
</feature>
<dbReference type="RefSeq" id="WP_345602779.1">
    <property type="nucleotide sequence ID" value="NZ_BAABJO010000001.1"/>
</dbReference>
<protein>
    <submittedName>
        <fullName evidence="2">Uncharacterized protein</fullName>
    </submittedName>
</protein>
<evidence type="ECO:0000313" key="2">
    <source>
        <dbReference type="EMBL" id="GAA5110268.1"/>
    </source>
</evidence>
<comment type="caution">
    <text evidence="2">The sequence shown here is derived from an EMBL/GenBank/DDBJ whole genome shotgun (WGS) entry which is preliminary data.</text>
</comment>
<sequence>MTDEKPARGREHIDLSRDPTPGVADHAAPEGAELDPLIDLSRDPSPGVADHAAPEDDDGSAGRHHRPAD</sequence>